<dbReference type="InterPro" id="IPR003439">
    <property type="entry name" value="ABC_transporter-like_ATP-bd"/>
</dbReference>
<dbReference type="EMBL" id="RXPE01000019">
    <property type="protein sequence ID" value="RTR26003.1"/>
    <property type="molecule type" value="Genomic_DNA"/>
</dbReference>
<keyword evidence="1" id="KW-0813">Transport</keyword>
<protein>
    <submittedName>
        <fullName evidence="6">Heme ABC transporter ATP-binding protein</fullName>
    </submittedName>
</protein>
<dbReference type="Proteomes" id="UP000277766">
    <property type="component" value="Unassembled WGS sequence"/>
</dbReference>
<evidence type="ECO:0000256" key="4">
    <source>
        <dbReference type="ARBA" id="ARBA00022967"/>
    </source>
</evidence>
<dbReference type="NCBIfam" id="NF010068">
    <property type="entry name" value="PRK13548.1"/>
    <property type="match status" value="1"/>
</dbReference>
<proteinExistence type="predicted"/>
<dbReference type="InterPro" id="IPR003593">
    <property type="entry name" value="AAA+_ATPase"/>
</dbReference>
<comment type="caution">
    <text evidence="6">The sequence shown here is derived from an EMBL/GenBank/DDBJ whole genome shotgun (WGS) entry which is preliminary data.</text>
</comment>
<dbReference type="PANTHER" id="PTHR42794:SF1">
    <property type="entry name" value="HEMIN IMPORT ATP-BINDING PROTEIN HMUV"/>
    <property type="match status" value="1"/>
</dbReference>
<name>A0A3S0KA14_9DEIO</name>
<dbReference type="CDD" id="cd03214">
    <property type="entry name" value="ABC_Iron-Siderophores_B12_Hemin"/>
    <property type="match status" value="1"/>
</dbReference>
<dbReference type="AlphaFoldDB" id="A0A3S0KA14"/>
<feature type="domain" description="ABC transporter" evidence="5">
    <location>
        <begin position="6"/>
        <end position="240"/>
    </location>
</feature>
<dbReference type="OrthoDB" id="9799337at2"/>
<dbReference type="GO" id="GO:0016887">
    <property type="term" value="F:ATP hydrolysis activity"/>
    <property type="evidence" value="ECO:0007669"/>
    <property type="project" value="InterPro"/>
</dbReference>
<organism evidence="6 7">
    <name type="scientific">Deinococcus radiophilus</name>
    <dbReference type="NCBI Taxonomy" id="32062"/>
    <lineage>
        <taxon>Bacteria</taxon>
        <taxon>Thermotogati</taxon>
        <taxon>Deinococcota</taxon>
        <taxon>Deinococci</taxon>
        <taxon>Deinococcales</taxon>
        <taxon>Deinococcaceae</taxon>
        <taxon>Deinococcus</taxon>
    </lineage>
</organism>
<sequence length="258" mass="27652">MSTPLLEVADLSYSVAGRELLRRVRLDLSGGEVLVVVGRNGAGKSTLLKHLSGELQAHDVSLFGKDLNSHRRADLARRRAVLAQHTPMSFGYEVLEVVGLGRLPHRGSAAEQDAAARECLGRVGLAGFEHRDILTLSGGEQQRVHLARVLAQLHGVTEARVLLLDEPTSSLDLAHQHQTLRLARELADEGTGVLAILHDLNLAAQYADRMLVLSDGEVLAYGPPAEVLQPGLIAQAFGHDVQVIQHPCLGCPLVVSAG</sequence>
<dbReference type="Gene3D" id="3.40.50.300">
    <property type="entry name" value="P-loop containing nucleotide triphosphate hydrolases"/>
    <property type="match status" value="1"/>
</dbReference>
<dbReference type="PANTHER" id="PTHR42794">
    <property type="entry name" value="HEMIN IMPORT ATP-BINDING PROTEIN HMUV"/>
    <property type="match status" value="1"/>
</dbReference>
<dbReference type="SMART" id="SM00382">
    <property type="entry name" value="AAA"/>
    <property type="match status" value="1"/>
</dbReference>
<accession>A0A3S0KA14</accession>
<evidence type="ECO:0000313" key="7">
    <source>
        <dbReference type="Proteomes" id="UP000277766"/>
    </source>
</evidence>
<dbReference type="PROSITE" id="PS50893">
    <property type="entry name" value="ABC_TRANSPORTER_2"/>
    <property type="match status" value="1"/>
</dbReference>
<evidence type="ECO:0000256" key="2">
    <source>
        <dbReference type="ARBA" id="ARBA00022741"/>
    </source>
</evidence>
<keyword evidence="2" id="KW-0547">Nucleotide-binding</keyword>
<reference evidence="6 7" key="1">
    <citation type="submission" date="2018-12" db="EMBL/GenBank/DDBJ databases">
        <title>Deinococcus radiophilus ATCC 27603 genome sequencing and assembly.</title>
        <authorList>
            <person name="Maclea K.S."/>
            <person name="Maynard C.R."/>
        </authorList>
    </citation>
    <scope>NUCLEOTIDE SEQUENCE [LARGE SCALE GENOMIC DNA]</scope>
    <source>
        <strain evidence="6 7">ATCC 27603</strain>
    </source>
</reference>
<evidence type="ECO:0000259" key="5">
    <source>
        <dbReference type="PROSITE" id="PS50893"/>
    </source>
</evidence>
<keyword evidence="7" id="KW-1185">Reference proteome</keyword>
<keyword evidence="4" id="KW-1278">Translocase</keyword>
<evidence type="ECO:0000256" key="1">
    <source>
        <dbReference type="ARBA" id="ARBA00022448"/>
    </source>
</evidence>
<gene>
    <name evidence="6" type="ORF">EJ104_09115</name>
</gene>
<dbReference type="GO" id="GO:0005524">
    <property type="term" value="F:ATP binding"/>
    <property type="evidence" value="ECO:0007669"/>
    <property type="project" value="UniProtKB-KW"/>
</dbReference>
<dbReference type="SUPFAM" id="SSF52540">
    <property type="entry name" value="P-loop containing nucleoside triphosphate hydrolases"/>
    <property type="match status" value="1"/>
</dbReference>
<dbReference type="InterPro" id="IPR027417">
    <property type="entry name" value="P-loop_NTPase"/>
</dbReference>
<evidence type="ECO:0000313" key="6">
    <source>
        <dbReference type="EMBL" id="RTR26003.1"/>
    </source>
</evidence>
<dbReference type="Pfam" id="PF00005">
    <property type="entry name" value="ABC_tran"/>
    <property type="match status" value="1"/>
</dbReference>
<keyword evidence="3 6" id="KW-0067">ATP-binding</keyword>
<evidence type="ECO:0000256" key="3">
    <source>
        <dbReference type="ARBA" id="ARBA00022840"/>
    </source>
</evidence>
<dbReference type="RefSeq" id="WP_126352418.1">
    <property type="nucleotide sequence ID" value="NZ_CP086382.1"/>
</dbReference>